<proteinExistence type="predicted"/>
<organism evidence="2 3">
    <name type="scientific">Caenorhabditis briggsae</name>
    <dbReference type="NCBI Taxonomy" id="6238"/>
    <lineage>
        <taxon>Eukaryota</taxon>
        <taxon>Metazoa</taxon>
        <taxon>Ecdysozoa</taxon>
        <taxon>Nematoda</taxon>
        <taxon>Chromadorea</taxon>
        <taxon>Rhabditida</taxon>
        <taxon>Rhabditina</taxon>
        <taxon>Rhabditomorpha</taxon>
        <taxon>Rhabditoidea</taxon>
        <taxon>Rhabditidae</taxon>
        <taxon>Peloderinae</taxon>
        <taxon>Caenorhabditis</taxon>
    </lineage>
</organism>
<reference evidence="2 3" key="1">
    <citation type="submission" date="2022-05" db="EMBL/GenBank/DDBJ databases">
        <title>Chromosome-level reference genomes for two strains of Caenorhabditis briggsae: an improved platform for comparative genomics.</title>
        <authorList>
            <person name="Stevens L."/>
            <person name="Andersen E.C."/>
        </authorList>
    </citation>
    <scope>NUCLEOTIDE SEQUENCE [LARGE SCALE GENOMIC DNA]</scope>
    <source>
        <strain evidence="2">QX1410_ONT</strain>
        <tissue evidence="2">Whole-organism</tissue>
    </source>
</reference>
<dbReference type="Proteomes" id="UP000827892">
    <property type="component" value="Chromosome III"/>
</dbReference>
<dbReference type="AlphaFoldDB" id="A0AAE9INK0"/>
<evidence type="ECO:0000313" key="2">
    <source>
        <dbReference type="EMBL" id="ULT99093.1"/>
    </source>
</evidence>
<evidence type="ECO:0000256" key="1">
    <source>
        <dbReference type="SAM" id="MobiDB-lite"/>
    </source>
</evidence>
<evidence type="ECO:0000313" key="3">
    <source>
        <dbReference type="Proteomes" id="UP000827892"/>
    </source>
</evidence>
<sequence length="81" mass="9097">MEVFRIAPYTSWVCLGVLQLVQELLVKEAPRNHNTPVNETENSPVAHVAAAERPAPAARTGNKREEGSDYKFQNADNWSYI</sequence>
<name>A0AAE9INK0_CAEBR</name>
<feature type="compositionally biased region" description="Low complexity" evidence="1">
    <location>
        <begin position="44"/>
        <end position="59"/>
    </location>
</feature>
<gene>
    <name evidence="2" type="ORF">L3Y34_000440</name>
</gene>
<accession>A0AAE9INK0</accession>
<feature type="compositionally biased region" description="Polar residues" evidence="1">
    <location>
        <begin position="32"/>
        <end position="43"/>
    </location>
</feature>
<protein>
    <submittedName>
        <fullName evidence="2">Uncharacterized protein</fullName>
    </submittedName>
</protein>
<dbReference type="EMBL" id="CP090893">
    <property type="protein sequence ID" value="ULT99093.1"/>
    <property type="molecule type" value="Genomic_DNA"/>
</dbReference>
<feature type="region of interest" description="Disordered" evidence="1">
    <location>
        <begin position="32"/>
        <end position="81"/>
    </location>
</feature>